<proteinExistence type="predicted"/>
<comment type="caution">
    <text evidence="1">The sequence shown here is derived from an EMBL/GenBank/DDBJ whole genome shotgun (WGS) entry which is preliminary data.</text>
</comment>
<name>A0A9W4URP6_9PLEO</name>
<dbReference type="AlphaFoldDB" id="A0A9W4URP6"/>
<sequence>MDGLEKHVLPNPAHQYNQQECISSTTPTVVPISILSRNLSLIHVSKLEHHHERNPLVLKRRRNRQFPTNKQKKKRHFMHRLHMSNAVNDSEIDLAGVVDPCQWFPQIQSNPI</sequence>
<evidence type="ECO:0000313" key="2">
    <source>
        <dbReference type="Proteomes" id="UP001152607"/>
    </source>
</evidence>
<dbReference type="EMBL" id="CAOQHR010000011">
    <property type="protein sequence ID" value="CAI6340855.1"/>
    <property type="molecule type" value="Genomic_DNA"/>
</dbReference>
<keyword evidence="2" id="KW-1185">Reference proteome</keyword>
<evidence type="ECO:0000313" key="1">
    <source>
        <dbReference type="EMBL" id="CAI6340855.1"/>
    </source>
</evidence>
<organism evidence="1 2">
    <name type="scientific">Periconia digitata</name>
    <dbReference type="NCBI Taxonomy" id="1303443"/>
    <lineage>
        <taxon>Eukaryota</taxon>
        <taxon>Fungi</taxon>
        <taxon>Dikarya</taxon>
        <taxon>Ascomycota</taxon>
        <taxon>Pezizomycotina</taxon>
        <taxon>Dothideomycetes</taxon>
        <taxon>Pleosporomycetidae</taxon>
        <taxon>Pleosporales</taxon>
        <taxon>Massarineae</taxon>
        <taxon>Periconiaceae</taxon>
        <taxon>Periconia</taxon>
    </lineage>
</organism>
<protein>
    <submittedName>
        <fullName evidence="1">Uncharacterized protein</fullName>
    </submittedName>
</protein>
<reference evidence="1" key="1">
    <citation type="submission" date="2023-01" db="EMBL/GenBank/DDBJ databases">
        <authorList>
            <person name="Van Ghelder C."/>
            <person name="Rancurel C."/>
        </authorList>
    </citation>
    <scope>NUCLEOTIDE SEQUENCE</scope>
    <source>
        <strain evidence="1">CNCM I-4278</strain>
    </source>
</reference>
<dbReference type="Proteomes" id="UP001152607">
    <property type="component" value="Unassembled WGS sequence"/>
</dbReference>
<accession>A0A9W4URP6</accession>
<gene>
    <name evidence="1" type="ORF">PDIGIT_LOCUS14040</name>
</gene>